<dbReference type="PANTHER" id="PTHR11165">
    <property type="entry name" value="SKP1"/>
    <property type="match status" value="1"/>
</dbReference>
<protein>
    <recommendedName>
        <fullName evidence="3">E3 ubiquitin ligase complex SCF subunit</fullName>
    </recommendedName>
</protein>
<sequence length="160" mass="18408">MESEQTNKAVRLKPGNCGAVFEVVFGAASQMRIVRRMIEDVGFLDEPIPLPNVQCDVLTIILEFCDKHRDEKEYEETGMKSLEIDDWSKSFIQRHLKKLFSIVLAADYLEIGFLLDLCCQFIVNSISGKTPKEARDFLGIENDWDAAEYEQILRENGWIE</sequence>
<reference evidence="6 7" key="1">
    <citation type="submission" date="2015-04" db="EMBL/GenBank/DDBJ databases">
        <title>Complete genome sequence of Schizopora paradoxa KUC8140, a cosmopolitan wood degrader in East Asia.</title>
        <authorList>
            <consortium name="DOE Joint Genome Institute"/>
            <person name="Min B."/>
            <person name="Park H."/>
            <person name="Jang Y."/>
            <person name="Kim J.-J."/>
            <person name="Kim K.H."/>
            <person name="Pangilinan J."/>
            <person name="Lipzen A."/>
            <person name="Riley R."/>
            <person name="Grigoriev I.V."/>
            <person name="Spatafora J.W."/>
            <person name="Choi I.-G."/>
        </authorList>
    </citation>
    <scope>NUCLEOTIDE SEQUENCE [LARGE SCALE GENOMIC DNA]</scope>
    <source>
        <strain evidence="6 7">KUC8140</strain>
    </source>
</reference>
<evidence type="ECO:0000313" key="7">
    <source>
        <dbReference type="Proteomes" id="UP000053477"/>
    </source>
</evidence>
<dbReference type="SUPFAM" id="SSF81382">
    <property type="entry name" value="Skp1 dimerisation domain-like"/>
    <property type="match status" value="1"/>
</dbReference>
<dbReference type="InterPro" id="IPR016897">
    <property type="entry name" value="SKP1"/>
</dbReference>
<evidence type="ECO:0000259" key="4">
    <source>
        <dbReference type="Pfam" id="PF01466"/>
    </source>
</evidence>
<name>A0A0H2R3K5_9AGAM</name>
<dbReference type="PIRSF" id="PIRSF028729">
    <property type="entry name" value="E3_ubiquit_lig_SCF_Skp"/>
    <property type="match status" value="1"/>
</dbReference>
<evidence type="ECO:0000259" key="5">
    <source>
        <dbReference type="Pfam" id="PF03931"/>
    </source>
</evidence>
<gene>
    <name evidence="6" type="ORF">SCHPADRAFT_948030</name>
</gene>
<dbReference type="EMBL" id="KQ086749">
    <property type="protein sequence ID" value="KLO04053.1"/>
    <property type="molecule type" value="Genomic_DNA"/>
</dbReference>
<dbReference type="Proteomes" id="UP000053477">
    <property type="component" value="Unassembled WGS sequence"/>
</dbReference>
<accession>A0A0H2R3K5</accession>
<dbReference type="InParanoid" id="A0A0H2R3K5"/>
<dbReference type="CDD" id="cd18322">
    <property type="entry name" value="BTB_POZ_SKP1"/>
    <property type="match status" value="1"/>
</dbReference>
<keyword evidence="7" id="KW-1185">Reference proteome</keyword>
<proteinExistence type="inferred from homology"/>
<keyword evidence="2 3" id="KW-0833">Ubl conjugation pathway</keyword>
<dbReference type="OrthoDB" id="2342932at2759"/>
<evidence type="ECO:0000313" key="6">
    <source>
        <dbReference type="EMBL" id="KLO04053.1"/>
    </source>
</evidence>
<dbReference type="InterPro" id="IPR036296">
    <property type="entry name" value="SKP1-like_dim_sf"/>
</dbReference>
<dbReference type="InterPro" id="IPR016072">
    <property type="entry name" value="Skp1_comp_dimer"/>
</dbReference>
<feature type="domain" description="SKP1 component POZ" evidence="5">
    <location>
        <begin position="18"/>
        <end position="70"/>
    </location>
</feature>
<dbReference type="InterPro" id="IPR001232">
    <property type="entry name" value="SKP1-like"/>
</dbReference>
<comment type="function">
    <text evidence="3">Essential component of the SCF (SKP1-CUL1-F-box protein) E3 ubiquitin ligase complexes, which mediate the ubiquitination and subsequent proteasomal degradation of target proteins.</text>
</comment>
<dbReference type="Gene3D" id="3.30.710.10">
    <property type="entry name" value="Potassium Channel Kv1.1, Chain A"/>
    <property type="match status" value="1"/>
</dbReference>
<feature type="domain" description="SKP1 component dimerisation" evidence="4">
    <location>
        <begin position="114"/>
        <end position="159"/>
    </location>
</feature>
<dbReference type="InterPro" id="IPR011333">
    <property type="entry name" value="SKP1/BTB/POZ_sf"/>
</dbReference>
<dbReference type="InterPro" id="IPR016073">
    <property type="entry name" value="Skp1_comp_POZ"/>
</dbReference>
<dbReference type="GO" id="GO:0006511">
    <property type="term" value="P:ubiquitin-dependent protein catabolic process"/>
    <property type="evidence" value="ECO:0007669"/>
    <property type="project" value="InterPro"/>
</dbReference>
<comment type="pathway">
    <text evidence="3">Protein modification; protein ubiquitination.</text>
</comment>
<organism evidence="6 7">
    <name type="scientific">Schizopora paradoxa</name>
    <dbReference type="NCBI Taxonomy" id="27342"/>
    <lineage>
        <taxon>Eukaryota</taxon>
        <taxon>Fungi</taxon>
        <taxon>Dikarya</taxon>
        <taxon>Basidiomycota</taxon>
        <taxon>Agaricomycotina</taxon>
        <taxon>Agaricomycetes</taxon>
        <taxon>Hymenochaetales</taxon>
        <taxon>Schizoporaceae</taxon>
        <taxon>Schizopora</taxon>
    </lineage>
</organism>
<evidence type="ECO:0000256" key="1">
    <source>
        <dbReference type="ARBA" id="ARBA00009993"/>
    </source>
</evidence>
<comment type="similarity">
    <text evidence="1 3">Belongs to the SKP1 family.</text>
</comment>
<dbReference type="Pfam" id="PF03931">
    <property type="entry name" value="Skp1_POZ"/>
    <property type="match status" value="1"/>
</dbReference>
<evidence type="ECO:0000256" key="2">
    <source>
        <dbReference type="ARBA" id="ARBA00022786"/>
    </source>
</evidence>
<dbReference type="SUPFAM" id="SSF54695">
    <property type="entry name" value="POZ domain"/>
    <property type="match status" value="1"/>
</dbReference>
<dbReference type="GO" id="GO:0016567">
    <property type="term" value="P:protein ubiquitination"/>
    <property type="evidence" value="ECO:0007669"/>
    <property type="project" value="UniProtKB-UniPathway"/>
</dbReference>
<dbReference type="AlphaFoldDB" id="A0A0H2R3K5"/>
<dbReference type="SMART" id="SM00512">
    <property type="entry name" value="Skp1"/>
    <property type="match status" value="1"/>
</dbReference>
<dbReference type="STRING" id="27342.A0A0H2R3K5"/>
<evidence type="ECO:0000256" key="3">
    <source>
        <dbReference type="PIRNR" id="PIRNR028729"/>
    </source>
</evidence>
<comment type="subunit">
    <text evidence="3">Component of the SCF (SKP1-CUL1-F-box protein) E3 ubiquitin ligase complexes.</text>
</comment>
<dbReference type="Pfam" id="PF01466">
    <property type="entry name" value="Skp1"/>
    <property type="match status" value="1"/>
</dbReference>
<dbReference type="UniPathway" id="UPA00143"/>